<dbReference type="PANTHER" id="PTHR33193">
    <property type="entry name" value="DOMAIN PROTEIN, PUTATIVE (DUF3511)-RELATED"/>
    <property type="match status" value="1"/>
</dbReference>
<proteinExistence type="predicted"/>
<keyword evidence="3" id="KW-1185">Reference proteome</keyword>
<organism evidence="2 3">
    <name type="scientific">Lupinus luteus</name>
    <name type="common">European yellow lupine</name>
    <dbReference type="NCBI Taxonomy" id="3873"/>
    <lineage>
        <taxon>Eukaryota</taxon>
        <taxon>Viridiplantae</taxon>
        <taxon>Streptophyta</taxon>
        <taxon>Embryophyta</taxon>
        <taxon>Tracheophyta</taxon>
        <taxon>Spermatophyta</taxon>
        <taxon>Magnoliopsida</taxon>
        <taxon>eudicotyledons</taxon>
        <taxon>Gunneridae</taxon>
        <taxon>Pentapetalae</taxon>
        <taxon>rosids</taxon>
        <taxon>fabids</taxon>
        <taxon>Fabales</taxon>
        <taxon>Fabaceae</taxon>
        <taxon>Papilionoideae</taxon>
        <taxon>50 kb inversion clade</taxon>
        <taxon>genistoids sensu lato</taxon>
        <taxon>core genistoids</taxon>
        <taxon>Genisteae</taxon>
        <taxon>Lupinus</taxon>
    </lineage>
</organism>
<dbReference type="Pfam" id="PF12023">
    <property type="entry name" value="DUF3511"/>
    <property type="match status" value="1"/>
</dbReference>
<feature type="region of interest" description="Disordered" evidence="1">
    <location>
        <begin position="66"/>
        <end position="96"/>
    </location>
</feature>
<feature type="region of interest" description="Disordered" evidence="1">
    <location>
        <begin position="41"/>
        <end position="60"/>
    </location>
</feature>
<feature type="compositionally biased region" description="Polar residues" evidence="1">
    <location>
        <begin position="83"/>
        <end position="93"/>
    </location>
</feature>
<dbReference type="InterPro" id="IPR021899">
    <property type="entry name" value="DUF3511"/>
</dbReference>
<evidence type="ECO:0000313" key="2">
    <source>
        <dbReference type="EMBL" id="CAL0300120.1"/>
    </source>
</evidence>
<sequence>MNEVQRERNPQLFYGVNHSSIRNAVNERSISDNKLWLGKSISRPSPSYNYEPPRRIEQCDGNGRYMERVRNNNNNNNNDNDKSSAPNTTWWNDSDTKRKRRVAKYKVYSSESKLKCSLKKGFRSFKNMVYNL</sequence>
<name>A0AAV1VT27_LUPLU</name>
<evidence type="ECO:0000313" key="3">
    <source>
        <dbReference type="Proteomes" id="UP001497480"/>
    </source>
</evidence>
<evidence type="ECO:0000256" key="1">
    <source>
        <dbReference type="SAM" id="MobiDB-lite"/>
    </source>
</evidence>
<dbReference type="EMBL" id="CAXHTB010000001">
    <property type="protein sequence ID" value="CAL0300120.1"/>
    <property type="molecule type" value="Genomic_DNA"/>
</dbReference>
<gene>
    <name evidence="2" type="ORF">LLUT_LOCUS1180</name>
</gene>
<reference evidence="2 3" key="1">
    <citation type="submission" date="2024-03" db="EMBL/GenBank/DDBJ databases">
        <authorList>
            <person name="Martinez-Hernandez J."/>
        </authorList>
    </citation>
    <scope>NUCLEOTIDE SEQUENCE [LARGE SCALE GENOMIC DNA]</scope>
</reference>
<accession>A0AAV1VT27</accession>
<protein>
    <submittedName>
        <fullName evidence="2">Uncharacterized protein</fullName>
    </submittedName>
</protein>
<dbReference type="AlphaFoldDB" id="A0AAV1VT27"/>
<dbReference type="PANTHER" id="PTHR33193:SF13">
    <property type="entry name" value="EXPRESSED PROTEIN"/>
    <property type="match status" value="1"/>
</dbReference>
<dbReference type="Proteomes" id="UP001497480">
    <property type="component" value="Unassembled WGS sequence"/>
</dbReference>
<comment type="caution">
    <text evidence="2">The sequence shown here is derived from an EMBL/GenBank/DDBJ whole genome shotgun (WGS) entry which is preliminary data.</text>
</comment>